<reference evidence="3 4" key="1">
    <citation type="journal article" date="2004" name="Environ. Microbiol.">
        <title>Phylogeny-function analysis of (meta)genomic libraries: screening for expression of ribosomal RNA genes by large-insert library fluorescent in situ hybridization (LIL-FISH).</title>
        <authorList>
            <person name="Leveau J.H."/>
            <person name="Gerards S."/>
            <person name="de Boer W."/>
            <person name="van Veen J.A."/>
        </authorList>
    </citation>
    <scope>NUCLEOTIDE SEQUENCE [LARGE SCALE GENOMIC DNA]</scope>
    <source>
        <strain evidence="3 4">Ter331</strain>
    </source>
</reference>
<evidence type="ECO:0000313" key="4">
    <source>
        <dbReference type="Proteomes" id="UP000008392"/>
    </source>
</evidence>
<feature type="transmembrane region" description="Helical" evidence="1">
    <location>
        <begin position="158"/>
        <end position="178"/>
    </location>
</feature>
<feature type="transmembrane region" description="Helical" evidence="1">
    <location>
        <begin position="240"/>
        <end position="258"/>
    </location>
</feature>
<evidence type="ECO:0000313" key="3">
    <source>
        <dbReference type="EMBL" id="AEK61503.1"/>
    </source>
</evidence>
<dbReference type="InterPro" id="IPR012429">
    <property type="entry name" value="HGSNAT_cat"/>
</dbReference>
<dbReference type="Pfam" id="PF07786">
    <property type="entry name" value="HGSNAT_cat"/>
    <property type="match status" value="1"/>
</dbReference>
<dbReference type="KEGG" id="cfu:CFU_1671"/>
<dbReference type="AlphaFoldDB" id="G0A8N0"/>
<proteinExistence type="predicted"/>
<reference evidence="3 4" key="2">
    <citation type="journal article" date="2006" name="J. Microbiol. Methods">
        <title>Genomic flank-sequencing of plasposon insertion sites for rapid identification of functional genes.</title>
        <authorList>
            <person name="Leveau J.H."/>
            <person name="Gerards S."/>
            <person name="Fritsche K."/>
            <person name="Zondag G."/>
            <person name="van Veen J.A."/>
        </authorList>
    </citation>
    <scope>NUCLEOTIDE SEQUENCE [LARGE SCALE GENOMIC DNA]</scope>
    <source>
        <strain evidence="3 4">Ter331</strain>
    </source>
</reference>
<feature type="domain" description="Heparan-alpha-glucosaminide N-acetyltransferase catalytic" evidence="2">
    <location>
        <begin position="24"/>
        <end position="236"/>
    </location>
</feature>
<dbReference type="STRING" id="1005048.CFU_1671"/>
<feature type="transmembrane region" description="Helical" evidence="1">
    <location>
        <begin position="213"/>
        <end position="233"/>
    </location>
</feature>
<feature type="transmembrane region" description="Helical" evidence="1">
    <location>
        <begin position="106"/>
        <end position="128"/>
    </location>
</feature>
<feature type="transmembrane region" description="Helical" evidence="1">
    <location>
        <begin position="301"/>
        <end position="323"/>
    </location>
</feature>
<reference evidence="3 4" key="4">
    <citation type="journal article" date="2010" name="Environ. Microbiol.">
        <title>The bacterial genus Collimonas: mycophagy, weathering and other adaptive solutions to life in oligotrophic soil environments.</title>
        <authorList>
            <person name="Leveau J.H."/>
            <person name="Uroz S."/>
            <person name="de Boer W."/>
        </authorList>
    </citation>
    <scope>NUCLEOTIDE SEQUENCE [LARGE SCALE GENOMIC DNA]</scope>
    <source>
        <strain evidence="3 4">Ter331</strain>
    </source>
</reference>
<evidence type="ECO:0000256" key="1">
    <source>
        <dbReference type="SAM" id="Phobius"/>
    </source>
</evidence>
<accession>G0A8N0</accession>
<name>G0A8N0_COLFT</name>
<dbReference type="EMBL" id="CP002745">
    <property type="protein sequence ID" value="AEK61503.1"/>
    <property type="molecule type" value="Genomic_DNA"/>
</dbReference>
<feature type="transmembrane region" description="Helical" evidence="1">
    <location>
        <begin position="134"/>
        <end position="151"/>
    </location>
</feature>
<feature type="transmembrane region" description="Helical" evidence="1">
    <location>
        <begin position="270"/>
        <end position="289"/>
    </location>
</feature>
<keyword evidence="1" id="KW-1133">Transmembrane helix</keyword>
<dbReference type="PANTHER" id="PTHR31061:SF24">
    <property type="entry name" value="LD22376P"/>
    <property type="match status" value="1"/>
</dbReference>
<dbReference type="eggNOG" id="COG4299">
    <property type="taxonomic scope" value="Bacteria"/>
</dbReference>
<reference evidence="3 4" key="5">
    <citation type="journal article" date="2011" name="ISME J.">
        <title>Dual transcriptional profiling of a bacterial/fungal confrontation: Collimonas fungivorans versus Aspergillus niger.</title>
        <authorList>
            <person name="Mela F."/>
            <person name="Fritsche K."/>
            <person name="de Boer W."/>
            <person name="van Veen J.A."/>
            <person name="de Graaff L.H."/>
            <person name="van den Berg M."/>
            <person name="Leveau J.H."/>
        </authorList>
    </citation>
    <scope>NUCLEOTIDE SEQUENCE [LARGE SCALE GENOMIC DNA]</scope>
    <source>
        <strain evidence="3 4">Ter331</strain>
    </source>
</reference>
<reference evidence="3 4" key="3">
    <citation type="journal article" date="2008" name="FEMS Microbiol. Ecol.">
        <title>Identification and characterization of genes underlying chitinolysis in Collimonas fungivorans Ter331.</title>
        <authorList>
            <person name="Fritsche K."/>
            <person name="de Boer W."/>
            <person name="Gerards S."/>
            <person name="van den Berg M."/>
            <person name="van Veen J.A."/>
            <person name="Leveau J.H."/>
        </authorList>
    </citation>
    <scope>NUCLEOTIDE SEQUENCE [LARGE SCALE GENOMIC DNA]</scope>
    <source>
        <strain evidence="3 4">Ter331</strain>
    </source>
</reference>
<dbReference type="PANTHER" id="PTHR31061">
    <property type="entry name" value="LD22376P"/>
    <property type="match status" value="1"/>
</dbReference>
<protein>
    <submittedName>
        <fullName evidence="3">Protein involved in N-Acetyl-D-glucosamine utilization</fullName>
    </submittedName>
</protein>
<dbReference type="HOGENOM" id="CLU_029171_4_0_4"/>
<sequence>MADKKIRGHHALRITTVCRSMTRRLASVDALRGCTVAAMLLVNDPGDWSHVYAPLEHSAWHGCTPTDLVFPFFLFVVGVSTALGIEPRLAQGANPSTLARAALIRALRIVALGLLINLLAWFIMPGVHLRLPGVLQRIGLCFAATALCSIYTRPRTQWGLIVAILLGYWGLLTLGGSLEPWLNLASRSDSALFGHFVYQIDAVSGRGHDPEGLLGTLPSLATSLLGLCAGRWLRENRLKPLLFAAVAALVLGTLWSLALPLNKNLWTSSFVLWCAGWATLALLLFHWLVDQRNWPALGRRFGLNAVAAYAGSELMQIVLPGLGQETLYRRLFAGWITPLAGPYIASLAFAVAFVAVWWLIVYVMDRQRLYIKL</sequence>
<keyword evidence="4" id="KW-1185">Reference proteome</keyword>
<reference evidence="4" key="6">
    <citation type="submission" date="2011-05" db="EMBL/GenBank/DDBJ databases">
        <title>Complete sequence of Collimonas fungivorans Ter331.</title>
        <authorList>
            <person name="Leveau J.H."/>
        </authorList>
    </citation>
    <scope>NUCLEOTIDE SEQUENCE [LARGE SCALE GENOMIC DNA]</scope>
    <source>
        <strain evidence="4">Ter331</strain>
    </source>
</reference>
<organism evidence="3 4">
    <name type="scientific">Collimonas fungivorans (strain Ter331)</name>
    <dbReference type="NCBI Taxonomy" id="1005048"/>
    <lineage>
        <taxon>Bacteria</taxon>
        <taxon>Pseudomonadati</taxon>
        <taxon>Pseudomonadota</taxon>
        <taxon>Betaproteobacteria</taxon>
        <taxon>Burkholderiales</taxon>
        <taxon>Oxalobacteraceae</taxon>
        <taxon>Collimonas</taxon>
    </lineage>
</organism>
<feature type="transmembrane region" description="Helical" evidence="1">
    <location>
        <begin position="343"/>
        <end position="364"/>
    </location>
</feature>
<feature type="transmembrane region" description="Helical" evidence="1">
    <location>
        <begin position="68"/>
        <end position="85"/>
    </location>
</feature>
<gene>
    <name evidence="3" type="ordered locus">CFU_1671</name>
</gene>
<dbReference type="Proteomes" id="UP000008392">
    <property type="component" value="Chromosome"/>
</dbReference>
<keyword evidence="1" id="KW-0812">Transmembrane</keyword>
<keyword evidence="1" id="KW-0472">Membrane</keyword>
<evidence type="ECO:0000259" key="2">
    <source>
        <dbReference type="Pfam" id="PF07786"/>
    </source>
</evidence>